<feature type="chain" id="PRO_5041414710" description="Store-operated calcium entry-associated regulatory factor" evidence="14">
    <location>
        <begin position="16"/>
        <end position="121"/>
    </location>
</feature>
<name>A0AA40E115_9PEZI</name>
<evidence type="ECO:0000256" key="6">
    <source>
        <dbReference type="ARBA" id="ARBA00022692"/>
    </source>
</evidence>
<dbReference type="PANTHER" id="PTHR15929">
    <property type="entry name" value="STORE-OPERATED CALCIUM ENTRY-ASSOCIATED REGULATORY FACTOR"/>
    <property type="match status" value="1"/>
</dbReference>
<dbReference type="Pfam" id="PF06682">
    <property type="entry name" value="SARAF"/>
    <property type="match status" value="1"/>
</dbReference>
<keyword evidence="12" id="KW-0472">Membrane</keyword>
<evidence type="ECO:0000313" key="15">
    <source>
        <dbReference type="EMBL" id="KAK0720997.1"/>
    </source>
</evidence>
<evidence type="ECO:0000313" key="16">
    <source>
        <dbReference type="Proteomes" id="UP001172102"/>
    </source>
</evidence>
<reference evidence="15" key="1">
    <citation type="submission" date="2023-06" db="EMBL/GenBank/DDBJ databases">
        <title>Genome-scale phylogeny and comparative genomics of the fungal order Sordariales.</title>
        <authorList>
            <consortium name="Lawrence Berkeley National Laboratory"/>
            <person name="Hensen N."/>
            <person name="Bonometti L."/>
            <person name="Westerberg I."/>
            <person name="Brannstrom I.O."/>
            <person name="Guillou S."/>
            <person name="Cros-Aarteil S."/>
            <person name="Calhoun S."/>
            <person name="Haridas S."/>
            <person name="Kuo A."/>
            <person name="Mondo S."/>
            <person name="Pangilinan J."/>
            <person name="Riley R."/>
            <person name="Labutti K."/>
            <person name="Andreopoulos B."/>
            <person name="Lipzen A."/>
            <person name="Chen C."/>
            <person name="Yanf M."/>
            <person name="Daum C."/>
            <person name="Ng V."/>
            <person name="Clum A."/>
            <person name="Steindorff A."/>
            <person name="Ohm R."/>
            <person name="Martin F."/>
            <person name="Silar P."/>
            <person name="Natvig D."/>
            <person name="Lalanne C."/>
            <person name="Gautier V."/>
            <person name="Ament-Velasquez S.L."/>
            <person name="Kruys A."/>
            <person name="Hutchinson M.I."/>
            <person name="Powell A.J."/>
            <person name="Barry K."/>
            <person name="Miller A.N."/>
            <person name="Grigoriev I.V."/>
            <person name="Debuchy R."/>
            <person name="Gladieux P."/>
            <person name="Thoren M.H."/>
            <person name="Johannesson H."/>
        </authorList>
    </citation>
    <scope>NUCLEOTIDE SEQUENCE</scope>
    <source>
        <strain evidence="15">SMH4607-1</strain>
    </source>
</reference>
<dbReference type="GO" id="GO:0005789">
    <property type="term" value="C:endoplasmic reticulum membrane"/>
    <property type="evidence" value="ECO:0007669"/>
    <property type="project" value="UniProtKB-SubCell"/>
</dbReference>
<dbReference type="AlphaFoldDB" id="A0AA40E115"/>
<keyword evidence="10" id="KW-1133">Transmembrane helix</keyword>
<comment type="similarity">
    <text evidence="2">Belongs to the SARAF family.</text>
</comment>
<evidence type="ECO:0000256" key="3">
    <source>
        <dbReference type="ARBA" id="ARBA00016584"/>
    </source>
</evidence>
<proteinExistence type="inferred from homology"/>
<evidence type="ECO:0000256" key="14">
    <source>
        <dbReference type="SAM" id="SignalP"/>
    </source>
</evidence>
<evidence type="ECO:0000256" key="5">
    <source>
        <dbReference type="ARBA" id="ARBA00022568"/>
    </source>
</evidence>
<gene>
    <name evidence="15" type="ORF">B0H67DRAFT_485948</name>
</gene>
<keyword evidence="8" id="KW-0256">Endoplasmic reticulum</keyword>
<dbReference type="EMBL" id="JAUKUA010000003">
    <property type="protein sequence ID" value="KAK0720997.1"/>
    <property type="molecule type" value="Genomic_DNA"/>
</dbReference>
<keyword evidence="16" id="KW-1185">Reference proteome</keyword>
<keyword evidence="7 14" id="KW-0732">Signal</keyword>
<evidence type="ECO:0000256" key="2">
    <source>
        <dbReference type="ARBA" id="ARBA00006833"/>
    </source>
</evidence>
<keyword evidence="11" id="KW-0406">Ion transport</keyword>
<dbReference type="InterPro" id="IPR009567">
    <property type="entry name" value="SARAF"/>
</dbReference>
<keyword evidence="9" id="KW-0106">Calcium</keyword>
<evidence type="ECO:0000256" key="1">
    <source>
        <dbReference type="ARBA" id="ARBA00004115"/>
    </source>
</evidence>
<evidence type="ECO:0000256" key="9">
    <source>
        <dbReference type="ARBA" id="ARBA00022837"/>
    </source>
</evidence>
<sequence length="121" mass="13024">MCQLLFLHLIPIASAFGGFSSRAQNATRLSPVKVLTLRAGQETTHGRVPSIPQLTCTSHPSICVLHTIDTLRCTNQGSSYSPEDIEWSCTATLPTTLQLGSTDVICEGYSSPEDPYVLKGS</sequence>
<evidence type="ECO:0000256" key="11">
    <source>
        <dbReference type="ARBA" id="ARBA00023065"/>
    </source>
</evidence>
<dbReference type="GO" id="GO:2001256">
    <property type="term" value="P:regulation of store-operated calcium entry"/>
    <property type="evidence" value="ECO:0007669"/>
    <property type="project" value="InterPro"/>
</dbReference>
<evidence type="ECO:0000256" key="4">
    <source>
        <dbReference type="ARBA" id="ARBA00022448"/>
    </source>
</evidence>
<comment type="caution">
    <text evidence="15">The sequence shown here is derived from an EMBL/GenBank/DDBJ whole genome shotgun (WGS) entry which is preliminary data.</text>
</comment>
<dbReference type="Proteomes" id="UP001172102">
    <property type="component" value="Unassembled WGS sequence"/>
</dbReference>
<protein>
    <recommendedName>
        <fullName evidence="3">Store-operated calcium entry-associated regulatory factor</fullName>
    </recommendedName>
    <alternativeName>
        <fullName evidence="13">Transmembrane protein 66</fullName>
    </alternativeName>
</protein>
<keyword evidence="6" id="KW-0812">Transmembrane</keyword>
<accession>A0AA40E115</accession>
<evidence type="ECO:0000256" key="10">
    <source>
        <dbReference type="ARBA" id="ARBA00022989"/>
    </source>
</evidence>
<dbReference type="PANTHER" id="PTHR15929:SF0">
    <property type="entry name" value="STORE-OPERATED CALCIUM ENTRY-ASSOCIATED REGULATORY FACTOR"/>
    <property type="match status" value="1"/>
</dbReference>
<keyword evidence="4" id="KW-0813">Transport</keyword>
<evidence type="ECO:0000256" key="8">
    <source>
        <dbReference type="ARBA" id="ARBA00022824"/>
    </source>
</evidence>
<feature type="non-terminal residue" evidence="15">
    <location>
        <position position="121"/>
    </location>
</feature>
<dbReference type="GO" id="GO:0006816">
    <property type="term" value="P:calcium ion transport"/>
    <property type="evidence" value="ECO:0007669"/>
    <property type="project" value="UniProtKB-KW"/>
</dbReference>
<evidence type="ECO:0000256" key="12">
    <source>
        <dbReference type="ARBA" id="ARBA00023136"/>
    </source>
</evidence>
<evidence type="ECO:0000256" key="13">
    <source>
        <dbReference type="ARBA" id="ARBA00031116"/>
    </source>
</evidence>
<organism evidence="15 16">
    <name type="scientific">Lasiosphaeris hirsuta</name>
    <dbReference type="NCBI Taxonomy" id="260670"/>
    <lineage>
        <taxon>Eukaryota</taxon>
        <taxon>Fungi</taxon>
        <taxon>Dikarya</taxon>
        <taxon>Ascomycota</taxon>
        <taxon>Pezizomycotina</taxon>
        <taxon>Sordariomycetes</taxon>
        <taxon>Sordariomycetidae</taxon>
        <taxon>Sordariales</taxon>
        <taxon>Lasiosphaeriaceae</taxon>
        <taxon>Lasiosphaeris</taxon>
    </lineage>
</organism>
<keyword evidence="5" id="KW-0109">Calcium transport</keyword>
<evidence type="ECO:0000256" key="7">
    <source>
        <dbReference type="ARBA" id="ARBA00022729"/>
    </source>
</evidence>
<comment type="subcellular location">
    <subcellularLocation>
        <location evidence="1">Endoplasmic reticulum membrane</location>
        <topology evidence="1">Single-pass type I membrane protein</topology>
    </subcellularLocation>
</comment>
<feature type="signal peptide" evidence="14">
    <location>
        <begin position="1"/>
        <end position="15"/>
    </location>
</feature>